<accession>A0ABU3VTE3</accession>
<dbReference type="EMBL" id="JAWIIJ010000001">
    <property type="protein sequence ID" value="MDV2077420.1"/>
    <property type="molecule type" value="Genomic_DNA"/>
</dbReference>
<evidence type="ECO:0000313" key="2">
    <source>
        <dbReference type="Proteomes" id="UP001269819"/>
    </source>
</evidence>
<reference evidence="1 2" key="1">
    <citation type="submission" date="2023-10" db="EMBL/GenBank/DDBJ databases">
        <title>Characteristics and mechanism of a salt-tolerant marine origin heterotrophic nitrifying- aerobic denitrifying bacteria Marinobacter xestospongiae HN1.</title>
        <authorList>
            <person name="Qi R."/>
        </authorList>
    </citation>
    <scope>NUCLEOTIDE SEQUENCE [LARGE SCALE GENOMIC DNA]</scope>
    <source>
        <strain evidence="1 2">HN1</strain>
    </source>
</reference>
<sequence length="123" mass="13594">MGFLKVVLAVFTANVLTLLALFGASMLFAGSAISNASDWLSSGKATSNVTAITPDIVVHDTPPPKQDPYAPLRTYTAQRSMLIANAREECEYWITQHEREANSRNKAFRNNACLRHRQLVEGE</sequence>
<proteinExistence type="predicted"/>
<comment type="caution">
    <text evidence="1">The sequence shown here is derived from an EMBL/GenBank/DDBJ whole genome shotgun (WGS) entry which is preliminary data.</text>
</comment>
<keyword evidence="2" id="KW-1185">Reference proteome</keyword>
<organism evidence="1 2">
    <name type="scientific">Marinobacter xestospongiae</name>
    <dbReference type="NCBI Taxonomy" id="994319"/>
    <lineage>
        <taxon>Bacteria</taxon>
        <taxon>Pseudomonadati</taxon>
        <taxon>Pseudomonadota</taxon>
        <taxon>Gammaproteobacteria</taxon>
        <taxon>Pseudomonadales</taxon>
        <taxon>Marinobacteraceae</taxon>
        <taxon>Marinobacter</taxon>
    </lineage>
</organism>
<evidence type="ECO:0000313" key="1">
    <source>
        <dbReference type="EMBL" id="MDV2077420.1"/>
    </source>
</evidence>
<protein>
    <submittedName>
        <fullName evidence="1">Uncharacterized protein</fullName>
    </submittedName>
</protein>
<gene>
    <name evidence="1" type="ORF">RYS15_01940</name>
</gene>
<name>A0ABU3VTE3_9GAMM</name>
<dbReference type="Proteomes" id="UP001269819">
    <property type="component" value="Unassembled WGS sequence"/>
</dbReference>
<dbReference type="RefSeq" id="WP_227172156.1">
    <property type="nucleotide sequence ID" value="NZ_JAWIIJ010000001.1"/>
</dbReference>